<gene>
    <name evidence="3" type="ORF">Pla133_21090</name>
</gene>
<dbReference type="KEGG" id="pbap:Pla133_21090"/>
<organism evidence="3 4">
    <name type="scientific">Engelhardtia mirabilis</name>
    <dbReference type="NCBI Taxonomy" id="2528011"/>
    <lineage>
        <taxon>Bacteria</taxon>
        <taxon>Pseudomonadati</taxon>
        <taxon>Planctomycetota</taxon>
        <taxon>Planctomycetia</taxon>
        <taxon>Planctomycetia incertae sedis</taxon>
        <taxon>Engelhardtia</taxon>
    </lineage>
</organism>
<dbReference type="AlphaFoldDB" id="A0A518BJ80"/>
<keyword evidence="4" id="KW-1185">Reference proteome</keyword>
<feature type="compositionally biased region" description="Low complexity" evidence="1">
    <location>
        <begin position="329"/>
        <end position="338"/>
    </location>
</feature>
<reference evidence="3 4" key="1">
    <citation type="submission" date="2019-02" db="EMBL/GenBank/DDBJ databases">
        <title>Deep-cultivation of Planctomycetes and their phenomic and genomic characterization uncovers novel biology.</title>
        <authorList>
            <person name="Wiegand S."/>
            <person name="Jogler M."/>
            <person name="Boedeker C."/>
            <person name="Pinto D."/>
            <person name="Vollmers J."/>
            <person name="Rivas-Marin E."/>
            <person name="Kohn T."/>
            <person name="Peeters S.H."/>
            <person name="Heuer A."/>
            <person name="Rast P."/>
            <person name="Oberbeckmann S."/>
            <person name="Bunk B."/>
            <person name="Jeske O."/>
            <person name="Meyerdierks A."/>
            <person name="Storesund J.E."/>
            <person name="Kallscheuer N."/>
            <person name="Luecker S."/>
            <person name="Lage O.M."/>
            <person name="Pohl T."/>
            <person name="Merkel B.J."/>
            <person name="Hornburger P."/>
            <person name="Mueller R.-W."/>
            <person name="Bruemmer F."/>
            <person name="Labrenz M."/>
            <person name="Spormann A.M."/>
            <person name="Op den Camp H."/>
            <person name="Overmann J."/>
            <person name="Amann R."/>
            <person name="Jetten M.S.M."/>
            <person name="Mascher T."/>
            <person name="Medema M.H."/>
            <person name="Devos D.P."/>
            <person name="Kaster A.-K."/>
            <person name="Ovreas L."/>
            <person name="Rohde M."/>
            <person name="Galperin M.Y."/>
            <person name="Jogler C."/>
        </authorList>
    </citation>
    <scope>NUCLEOTIDE SEQUENCE [LARGE SCALE GENOMIC DNA]</scope>
    <source>
        <strain evidence="3 4">Pla133</strain>
    </source>
</reference>
<dbReference type="Proteomes" id="UP000316921">
    <property type="component" value="Chromosome"/>
</dbReference>
<dbReference type="InterPro" id="IPR025641">
    <property type="entry name" value="DUF4340"/>
</dbReference>
<proteinExistence type="predicted"/>
<feature type="region of interest" description="Disordered" evidence="1">
    <location>
        <begin position="320"/>
        <end position="351"/>
    </location>
</feature>
<evidence type="ECO:0000259" key="2">
    <source>
        <dbReference type="Pfam" id="PF14238"/>
    </source>
</evidence>
<feature type="domain" description="DUF4340" evidence="2">
    <location>
        <begin position="67"/>
        <end position="249"/>
    </location>
</feature>
<sequence length="351" mass="36595">MLSRANLLALVALVALVALDLATRPVPATRAIGERLFPDLSLETAQAITVGNDAGESLRIERREGSWVLPAWDGFPADTWLVEELIAALEQQTDATLVARTPSEPEVFGLGAAAGPRVVVDDIGGRHLASYLQGSDLPRGPGASTGMHLTREGEQAVYRAPLVPRVSTSAESWMRTRTIDVPTAAVLALRLRFAGQRQLEFRRGPEGRWSTEVGEAPQVPLDRLLSGIGSLFHSGLAEVDDLSTAGLAPPLLEIAAVIAGEGGSETERSIAIGGDRADGGSYATSPQWPEPWIVVISAPMLGDLLEAIEGVVARATFPEGPESGGGAVGPAAPGANEGSTVEGRNIEGSDG</sequence>
<name>A0A518BJ80_9BACT</name>
<dbReference type="Pfam" id="PF14238">
    <property type="entry name" value="DUF4340"/>
    <property type="match status" value="1"/>
</dbReference>
<evidence type="ECO:0000256" key="1">
    <source>
        <dbReference type="SAM" id="MobiDB-lite"/>
    </source>
</evidence>
<protein>
    <recommendedName>
        <fullName evidence="2">DUF4340 domain-containing protein</fullName>
    </recommendedName>
</protein>
<accession>A0A518BJ80</accession>
<dbReference type="RefSeq" id="WP_145064836.1">
    <property type="nucleotide sequence ID" value="NZ_CP036287.1"/>
</dbReference>
<evidence type="ECO:0000313" key="4">
    <source>
        <dbReference type="Proteomes" id="UP000316921"/>
    </source>
</evidence>
<dbReference type="EMBL" id="CP036287">
    <property type="protein sequence ID" value="QDU67031.1"/>
    <property type="molecule type" value="Genomic_DNA"/>
</dbReference>
<evidence type="ECO:0000313" key="3">
    <source>
        <dbReference type="EMBL" id="QDU67031.1"/>
    </source>
</evidence>